<feature type="chain" id="PRO_5034964737" description="SoxXA-binding protein SoxK" evidence="1">
    <location>
        <begin position="22"/>
        <end position="103"/>
    </location>
</feature>
<keyword evidence="3" id="KW-1185">Reference proteome</keyword>
<dbReference type="RefSeq" id="WP_029312680.1">
    <property type="nucleotide sequence ID" value="NZ_FTNE01000037.1"/>
</dbReference>
<sequence length="103" mass="10458">MKGFRCGLVLVGLLVPVAASAAVASKASAASAIAAAQAEMKLAASMQDQWIATVAAMKDARLALKQGDFAAAETAAVHAKALASLSVEQAKAQRALWVNEAVH</sequence>
<evidence type="ECO:0000313" key="2">
    <source>
        <dbReference type="EMBL" id="SIR47795.1"/>
    </source>
</evidence>
<protein>
    <recommendedName>
        <fullName evidence="4">SoxXA-binding protein SoxK</fullName>
    </recommendedName>
</protein>
<organism evidence="2 3">
    <name type="scientific">Acidiphilium rubrum</name>
    <dbReference type="NCBI Taxonomy" id="526"/>
    <lineage>
        <taxon>Bacteria</taxon>
        <taxon>Pseudomonadati</taxon>
        <taxon>Pseudomonadota</taxon>
        <taxon>Alphaproteobacteria</taxon>
        <taxon>Acetobacterales</taxon>
        <taxon>Acidocellaceae</taxon>
        <taxon>Acidiphilium</taxon>
    </lineage>
</organism>
<feature type="signal peptide" evidence="1">
    <location>
        <begin position="1"/>
        <end position="21"/>
    </location>
</feature>
<gene>
    <name evidence="2" type="ORF">SAMN05421828_1378</name>
</gene>
<comment type="caution">
    <text evidence="2">The sequence shown here is derived from an EMBL/GenBank/DDBJ whole genome shotgun (WGS) entry which is preliminary data.</text>
</comment>
<dbReference type="AlphaFoldDB" id="A0A8G2CNQ3"/>
<evidence type="ECO:0008006" key="4">
    <source>
        <dbReference type="Google" id="ProtNLM"/>
    </source>
</evidence>
<name>A0A8G2CNQ3_ACIRU</name>
<dbReference type="Proteomes" id="UP000186308">
    <property type="component" value="Unassembled WGS sequence"/>
</dbReference>
<accession>A0A8G2CNQ3</accession>
<reference evidence="2 3" key="1">
    <citation type="submission" date="2017-01" db="EMBL/GenBank/DDBJ databases">
        <authorList>
            <person name="Varghese N."/>
            <person name="Submissions S."/>
        </authorList>
    </citation>
    <scope>NUCLEOTIDE SEQUENCE [LARGE SCALE GENOMIC DNA]</scope>
    <source>
        <strain evidence="2 3">ATCC 35905</strain>
    </source>
</reference>
<evidence type="ECO:0000313" key="3">
    <source>
        <dbReference type="Proteomes" id="UP000186308"/>
    </source>
</evidence>
<proteinExistence type="predicted"/>
<dbReference type="EMBL" id="FTNE01000037">
    <property type="protein sequence ID" value="SIR47795.1"/>
    <property type="molecule type" value="Genomic_DNA"/>
</dbReference>
<evidence type="ECO:0000256" key="1">
    <source>
        <dbReference type="SAM" id="SignalP"/>
    </source>
</evidence>
<keyword evidence="1" id="KW-0732">Signal</keyword>